<protein>
    <submittedName>
        <fullName evidence="3">Uncharacterized protein</fullName>
    </submittedName>
</protein>
<evidence type="ECO:0000313" key="4">
    <source>
        <dbReference type="Proteomes" id="UP001595921"/>
    </source>
</evidence>
<feature type="region of interest" description="Disordered" evidence="1">
    <location>
        <begin position="1"/>
        <end position="107"/>
    </location>
</feature>
<keyword evidence="2" id="KW-0472">Membrane</keyword>
<feature type="transmembrane region" description="Helical" evidence="2">
    <location>
        <begin position="145"/>
        <end position="163"/>
    </location>
</feature>
<feature type="compositionally biased region" description="Low complexity" evidence="1">
    <location>
        <begin position="22"/>
        <end position="33"/>
    </location>
</feature>
<keyword evidence="4" id="KW-1185">Reference proteome</keyword>
<feature type="transmembrane region" description="Helical" evidence="2">
    <location>
        <begin position="116"/>
        <end position="139"/>
    </location>
</feature>
<proteinExistence type="predicted"/>
<dbReference type="RefSeq" id="WP_267621843.1">
    <property type="nucleotide sequence ID" value="NZ_JAODIW010000006.1"/>
</dbReference>
<keyword evidence="2" id="KW-1133">Transmembrane helix</keyword>
<dbReference type="AlphaFoldDB" id="A0ABD5P8J4"/>
<feature type="compositionally biased region" description="Low complexity" evidence="1">
    <location>
        <begin position="84"/>
        <end position="104"/>
    </location>
</feature>
<feature type="compositionally biased region" description="Basic and acidic residues" evidence="1">
    <location>
        <begin position="11"/>
        <end position="20"/>
    </location>
</feature>
<feature type="transmembrane region" description="Helical" evidence="2">
    <location>
        <begin position="170"/>
        <end position="189"/>
    </location>
</feature>
<dbReference type="EMBL" id="JBHSDS010000003">
    <property type="protein sequence ID" value="MFC4356993.1"/>
    <property type="molecule type" value="Genomic_DNA"/>
</dbReference>
<keyword evidence="2" id="KW-0812">Transmembrane</keyword>
<comment type="caution">
    <text evidence="3">The sequence shown here is derived from an EMBL/GenBank/DDBJ whole genome shotgun (WGS) entry which is preliminary data.</text>
</comment>
<reference evidence="3 4" key="1">
    <citation type="journal article" date="2019" name="Int. J. Syst. Evol. Microbiol.">
        <title>The Global Catalogue of Microorganisms (GCM) 10K type strain sequencing project: providing services to taxonomists for standard genome sequencing and annotation.</title>
        <authorList>
            <consortium name="The Broad Institute Genomics Platform"/>
            <consortium name="The Broad Institute Genome Sequencing Center for Infectious Disease"/>
            <person name="Wu L."/>
            <person name="Ma J."/>
        </authorList>
    </citation>
    <scope>NUCLEOTIDE SEQUENCE [LARGE SCALE GENOMIC DNA]</scope>
    <source>
        <strain evidence="3 4">CGMCC 1.12553</strain>
    </source>
</reference>
<evidence type="ECO:0000256" key="1">
    <source>
        <dbReference type="SAM" id="MobiDB-lite"/>
    </source>
</evidence>
<dbReference type="Proteomes" id="UP001595921">
    <property type="component" value="Unassembled WGS sequence"/>
</dbReference>
<accession>A0ABD5P8J4</accession>
<sequence>MSETKGGPSEPRADGEREEPTATETTREVTPPADGSPPNVQSTTHDGTNTSTDDAERTADEPSGTTESSKPDEPPGTGELPRVTEPSTTAEATGTAPTGTTGTTWRFSPRVRKVGGALFVLTGLANVLLGAGLLGFSLLGGFAGVPPATVAVAALPILGVGLLQAAGGVLGYLGRFWPVVVGIGVIALVGSPLPVLIPVKLFALVALTLTEDQFRRRGGARR</sequence>
<evidence type="ECO:0000256" key="2">
    <source>
        <dbReference type="SAM" id="Phobius"/>
    </source>
</evidence>
<evidence type="ECO:0000313" key="3">
    <source>
        <dbReference type="EMBL" id="MFC4356993.1"/>
    </source>
</evidence>
<organism evidence="3 4">
    <name type="scientific">Halobium salinum</name>
    <dbReference type="NCBI Taxonomy" id="1364940"/>
    <lineage>
        <taxon>Archaea</taxon>
        <taxon>Methanobacteriati</taxon>
        <taxon>Methanobacteriota</taxon>
        <taxon>Stenosarchaea group</taxon>
        <taxon>Halobacteria</taxon>
        <taxon>Halobacteriales</taxon>
        <taxon>Haloferacaceae</taxon>
        <taxon>Halobium</taxon>
    </lineage>
</organism>
<name>A0ABD5P8J4_9EURY</name>
<gene>
    <name evidence="3" type="ORF">ACFO0N_03410</name>
</gene>
<feature type="compositionally biased region" description="Polar residues" evidence="1">
    <location>
        <begin position="38"/>
        <end position="52"/>
    </location>
</feature>